<dbReference type="SUPFAM" id="SSF53756">
    <property type="entry name" value="UDP-Glycosyltransferase/glycogen phosphorylase"/>
    <property type="match status" value="1"/>
</dbReference>
<evidence type="ECO:0000313" key="8">
    <source>
        <dbReference type="Proteomes" id="UP001066276"/>
    </source>
</evidence>
<accession>A0AAV7LYP9</accession>
<keyword evidence="6" id="KW-0732">Signal</keyword>
<protein>
    <recommendedName>
        <fullName evidence="9">Glucuronosyltransferase</fullName>
    </recommendedName>
</protein>
<proteinExistence type="inferred from homology"/>
<keyword evidence="5" id="KW-1133">Transmembrane helix</keyword>
<evidence type="ECO:0000256" key="2">
    <source>
        <dbReference type="ARBA" id="ARBA00022676"/>
    </source>
</evidence>
<sequence>MAERWSAPGLCSVVSYALLVALVNGAGAAKILVVPVDGSHWVNIKILMMELIARGHECTVLRPSNAIYIEDVSDSFYIETVQLQEQHTLSREQLEKHFLEYVFKTAFSQKTSQLSIAWEFFKAQKEATKSSVIVLQSTFDNKELMKRLEDARFDLVLADPYYAGGVMLAHYLKIPVVFFGRWMPTEDIHFATAPSPLSYVPVLNSRVTDKMRFTERFENVFLYSMNRVLSHFFIYPTYDELCHRYLKTDFGLYDLYKKADIYLMKVDFVFEFPRPIMPNAIYIGGFQCRPPKALPAEIQEFMDSSGDAGVVVFSLGTLVRTLPRDKANKIAAAFARLPERVIWRYTGETPPTLGNNTKTLSWLPQNDILSHPKTRAFIAHGGENGVYEALYHGVPVIGFPLFGDQYENLLRLQSRGAAFLLENLSDFTADDIYTAVRTVIDEPSYRVNMQRLSALHRDVEAHPMQTAIFWTEYTMRHKGASHLQAVGNDLPFYQYYLLDVIGLLGGILFLFFFLALKLLRAVVKRACSGKMKKKRE</sequence>
<dbReference type="PANTHER" id="PTHR48043">
    <property type="entry name" value="EG:EG0003.4 PROTEIN-RELATED"/>
    <property type="match status" value="1"/>
</dbReference>
<evidence type="ECO:0000256" key="6">
    <source>
        <dbReference type="SAM" id="SignalP"/>
    </source>
</evidence>
<evidence type="ECO:0000256" key="5">
    <source>
        <dbReference type="SAM" id="Phobius"/>
    </source>
</evidence>
<keyword evidence="5" id="KW-0472">Membrane</keyword>
<dbReference type="Pfam" id="PF00201">
    <property type="entry name" value="UDPGT"/>
    <property type="match status" value="1"/>
</dbReference>
<feature type="chain" id="PRO_5043328117" description="Glucuronosyltransferase" evidence="6">
    <location>
        <begin position="29"/>
        <end position="536"/>
    </location>
</feature>
<keyword evidence="2 4" id="KW-0328">Glycosyltransferase</keyword>
<dbReference type="InterPro" id="IPR050271">
    <property type="entry name" value="UDP-glycosyltransferase"/>
</dbReference>
<dbReference type="Gene3D" id="3.40.50.2000">
    <property type="entry name" value="Glycogen Phosphorylase B"/>
    <property type="match status" value="2"/>
</dbReference>
<dbReference type="PROSITE" id="PS00375">
    <property type="entry name" value="UDPGT"/>
    <property type="match status" value="1"/>
</dbReference>
<dbReference type="PANTHER" id="PTHR48043:SF63">
    <property type="entry name" value="UDP GLUCURONOSYLTRANSFERASE 5 FAMILY, POLYPEPTIDE F1-RELATED"/>
    <property type="match status" value="1"/>
</dbReference>
<evidence type="ECO:0000256" key="3">
    <source>
        <dbReference type="ARBA" id="ARBA00022679"/>
    </source>
</evidence>
<dbReference type="InterPro" id="IPR002213">
    <property type="entry name" value="UDP_glucos_trans"/>
</dbReference>
<comment type="similarity">
    <text evidence="1 4">Belongs to the UDP-glycosyltransferase family.</text>
</comment>
<evidence type="ECO:0008006" key="9">
    <source>
        <dbReference type="Google" id="ProtNLM"/>
    </source>
</evidence>
<name>A0AAV7LYP9_PLEWA</name>
<dbReference type="InterPro" id="IPR035595">
    <property type="entry name" value="UDP_glycos_trans_CS"/>
</dbReference>
<gene>
    <name evidence="7" type="ORF">NDU88_001688</name>
</gene>
<evidence type="ECO:0000256" key="4">
    <source>
        <dbReference type="RuleBase" id="RU003718"/>
    </source>
</evidence>
<feature type="signal peptide" evidence="6">
    <location>
        <begin position="1"/>
        <end position="28"/>
    </location>
</feature>
<dbReference type="FunFam" id="3.40.50.2000:FF:000021">
    <property type="entry name" value="UDP-glucuronosyltransferase"/>
    <property type="match status" value="1"/>
</dbReference>
<organism evidence="7 8">
    <name type="scientific">Pleurodeles waltl</name>
    <name type="common">Iberian ribbed newt</name>
    <dbReference type="NCBI Taxonomy" id="8319"/>
    <lineage>
        <taxon>Eukaryota</taxon>
        <taxon>Metazoa</taxon>
        <taxon>Chordata</taxon>
        <taxon>Craniata</taxon>
        <taxon>Vertebrata</taxon>
        <taxon>Euteleostomi</taxon>
        <taxon>Amphibia</taxon>
        <taxon>Batrachia</taxon>
        <taxon>Caudata</taxon>
        <taxon>Salamandroidea</taxon>
        <taxon>Salamandridae</taxon>
        <taxon>Pleurodelinae</taxon>
        <taxon>Pleurodeles</taxon>
    </lineage>
</organism>
<evidence type="ECO:0000256" key="1">
    <source>
        <dbReference type="ARBA" id="ARBA00009995"/>
    </source>
</evidence>
<comment type="caution">
    <text evidence="7">The sequence shown here is derived from an EMBL/GenBank/DDBJ whole genome shotgun (WGS) entry which is preliminary data.</text>
</comment>
<dbReference type="AlphaFoldDB" id="A0AAV7LYP9"/>
<keyword evidence="5" id="KW-0812">Transmembrane</keyword>
<keyword evidence="8" id="KW-1185">Reference proteome</keyword>
<dbReference type="GO" id="GO:0008194">
    <property type="term" value="F:UDP-glycosyltransferase activity"/>
    <property type="evidence" value="ECO:0007669"/>
    <property type="project" value="InterPro"/>
</dbReference>
<keyword evidence="3 4" id="KW-0808">Transferase</keyword>
<dbReference type="CDD" id="cd03784">
    <property type="entry name" value="GT1_Gtf-like"/>
    <property type="match status" value="1"/>
</dbReference>
<evidence type="ECO:0000313" key="7">
    <source>
        <dbReference type="EMBL" id="KAJ1096552.1"/>
    </source>
</evidence>
<reference evidence="7" key="1">
    <citation type="journal article" date="2022" name="bioRxiv">
        <title>Sequencing and chromosome-scale assembly of the giantPleurodeles waltlgenome.</title>
        <authorList>
            <person name="Brown T."/>
            <person name="Elewa A."/>
            <person name="Iarovenko S."/>
            <person name="Subramanian E."/>
            <person name="Araus A.J."/>
            <person name="Petzold A."/>
            <person name="Susuki M."/>
            <person name="Suzuki K.-i.T."/>
            <person name="Hayashi T."/>
            <person name="Toyoda A."/>
            <person name="Oliveira C."/>
            <person name="Osipova E."/>
            <person name="Leigh N.D."/>
            <person name="Simon A."/>
            <person name="Yun M.H."/>
        </authorList>
    </citation>
    <scope>NUCLEOTIDE SEQUENCE</scope>
    <source>
        <strain evidence="7">20211129_DDA</strain>
        <tissue evidence="7">Liver</tissue>
    </source>
</reference>
<dbReference type="Proteomes" id="UP001066276">
    <property type="component" value="Chromosome 10"/>
</dbReference>
<feature type="transmembrane region" description="Helical" evidence="5">
    <location>
        <begin position="495"/>
        <end position="516"/>
    </location>
</feature>
<dbReference type="EMBL" id="JANPWB010000014">
    <property type="protein sequence ID" value="KAJ1096552.1"/>
    <property type="molecule type" value="Genomic_DNA"/>
</dbReference>